<gene>
    <name evidence="6" type="ORF">DVK44_35625</name>
</gene>
<organism evidence="6 7">
    <name type="scientific">Streptomyces paludis</name>
    <dbReference type="NCBI Taxonomy" id="2282738"/>
    <lineage>
        <taxon>Bacteria</taxon>
        <taxon>Bacillati</taxon>
        <taxon>Actinomycetota</taxon>
        <taxon>Actinomycetes</taxon>
        <taxon>Kitasatosporales</taxon>
        <taxon>Streptomycetaceae</taxon>
        <taxon>Streptomyces</taxon>
    </lineage>
</organism>
<dbReference type="OrthoDB" id="9778690at2"/>
<evidence type="ECO:0000256" key="1">
    <source>
        <dbReference type="ARBA" id="ARBA00022450"/>
    </source>
</evidence>
<dbReference type="Gene3D" id="1.10.1200.10">
    <property type="entry name" value="ACP-like"/>
    <property type="match status" value="1"/>
</dbReference>
<evidence type="ECO:0000313" key="7">
    <source>
        <dbReference type="Proteomes" id="UP000253868"/>
    </source>
</evidence>
<dbReference type="Proteomes" id="UP000253868">
    <property type="component" value="Chromosome"/>
</dbReference>
<dbReference type="PANTHER" id="PTHR43775:SF51">
    <property type="entry name" value="INACTIVE PHENOLPHTHIOCEROL SYNTHESIS POLYKETIDE SYNTHASE TYPE I PKS1-RELATED"/>
    <property type="match status" value="1"/>
</dbReference>
<evidence type="ECO:0000313" key="6">
    <source>
        <dbReference type="EMBL" id="AXG83127.1"/>
    </source>
</evidence>
<keyword evidence="7" id="KW-1185">Reference proteome</keyword>
<protein>
    <recommendedName>
        <fullName evidence="5">Carrier domain-containing protein</fullName>
    </recommendedName>
</protein>
<dbReference type="GO" id="GO:0017000">
    <property type="term" value="P:antibiotic biosynthetic process"/>
    <property type="evidence" value="ECO:0007669"/>
    <property type="project" value="UniProtKB-ARBA"/>
</dbReference>
<proteinExistence type="predicted"/>
<evidence type="ECO:0000259" key="5">
    <source>
        <dbReference type="PROSITE" id="PS50075"/>
    </source>
</evidence>
<dbReference type="SUPFAM" id="SSF47336">
    <property type="entry name" value="ACP-like"/>
    <property type="match status" value="1"/>
</dbReference>
<dbReference type="FunFam" id="1.10.1200.10:FF:000007">
    <property type="entry name" value="Probable polyketide synthase pks17"/>
    <property type="match status" value="1"/>
</dbReference>
<dbReference type="SMART" id="SM01294">
    <property type="entry name" value="PKS_PP_betabranch"/>
    <property type="match status" value="1"/>
</dbReference>
<evidence type="ECO:0000256" key="3">
    <source>
        <dbReference type="ARBA" id="ARBA00022679"/>
    </source>
</evidence>
<dbReference type="PANTHER" id="PTHR43775">
    <property type="entry name" value="FATTY ACID SYNTHASE"/>
    <property type="match status" value="1"/>
</dbReference>
<dbReference type="SMART" id="SM00823">
    <property type="entry name" value="PKS_PP"/>
    <property type="match status" value="1"/>
</dbReference>
<dbReference type="KEGG" id="spad:DVK44_35625"/>
<keyword evidence="3" id="KW-0808">Transferase</keyword>
<dbReference type="PROSITE" id="PS50075">
    <property type="entry name" value="CARRIER"/>
    <property type="match status" value="1"/>
</dbReference>
<evidence type="ECO:0000256" key="2">
    <source>
        <dbReference type="ARBA" id="ARBA00022553"/>
    </source>
</evidence>
<keyword evidence="4" id="KW-0511">Multifunctional enzyme</keyword>
<accession>A0A345I2F3</accession>
<dbReference type="InterPro" id="IPR006162">
    <property type="entry name" value="Ppantetheine_attach_site"/>
</dbReference>
<dbReference type="AlphaFoldDB" id="A0A345I2F3"/>
<dbReference type="InterPro" id="IPR036736">
    <property type="entry name" value="ACP-like_sf"/>
</dbReference>
<name>A0A345I2F3_9ACTN</name>
<dbReference type="Gene3D" id="3.40.50.720">
    <property type="entry name" value="NAD(P)-binding Rossmann-like Domain"/>
    <property type="match status" value="1"/>
</dbReference>
<reference evidence="7" key="1">
    <citation type="submission" date="2018-07" db="EMBL/GenBank/DDBJ databases">
        <authorList>
            <person name="Zhao J."/>
        </authorList>
    </citation>
    <scope>NUCLEOTIDE SEQUENCE [LARGE SCALE GENOMIC DNA]</scope>
    <source>
        <strain evidence="7">GSSD-12</strain>
    </source>
</reference>
<dbReference type="GO" id="GO:0006633">
    <property type="term" value="P:fatty acid biosynthetic process"/>
    <property type="evidence" value="ECO:0007669"/>
    <property type="project" value="TreeGrafter"/>
</dbReference>
<dbReference type="GO" id="GO:0004312">
    <property type="term" value="F:fatty acid synthase activity"/>
    <property type="evidence" value="ECO:0007669"/>
    <property type="project" value="TreeGrafter"/>
</dbReference>
<dbReference type="Pfam" id="PF00550">
    <property type="entry name" value="PP-binding"/>
    <property type="match status" value="1"/>
</dbReference>
<sequence>MAFGGWTPEAGLTGTLSDVDLQRMNNSGMPPLSMSQGLELFDQALLADQAVVGLTRLDQAVLRSQGDLPPMMRPLVSGGVVRRIADDRRKDADTFTDRWAALPAEDRDRHLLDLVRGHAAAVLGHISAHDIDSGQAFKQLGFDSLTAVELRNRLASATGLRLPATLVFDYPTIAELVGLLTGLLGEALPSTGTGTGTDAGTGPSVGSVLSGLEQLGDLLTGVEVAGEDRQAITNRLRSLLTQWTRNDGPETGEPSDDHWETPDDVYQFIENQLGISGSGSE</sequence>
<dbReference type="GO" id="GO:0031177">
    <property type="term" value="F:phosphopantetheine binding"/>
    <property type="evidence" value="ECO:0007669"/>
    <property type="project" value="InterPro"/>
</dbReference>
<dbReference type="InterPro" id="IPR050091">
    <property type="entry name" value="PKS_NRPS_Biosynth_Enz"/>
</dbReference>
<dbReference type="EMBL" id="CP031194">
    <property type="protein sequence ID" value="AXG83127.1"/>
    <property type="molecule type" value="Genomic_DNA"/>
</dbReference>
<feature type="domain" description="Carrier" evidence="5">
    <location>
        <begin position="109"/>
        <end position="184"/>
    </location>
</feature>
<keyword evidence="1" id="KW-0596">Phosphopantetheine</keyword>
<dbReference type="InterPro" id="IPR009081">
    <property type="entry name" value="PP-bd_ACP"/>
</dbReference>
<dbReference type="PROSITE" id="PS00012">
    <property type="entry name" value="PHOSPHOPANTETHEINE"/>
    <property type="match status" value="1"/>
</dbReference>
<dbReference type="InterPro" id="IPR020806">
    <property type="entry name" value="PKS_PP-bd"/>
</dbReference>
<keyword evidence="2" id="KW-0597">Phosphoprotein</keyword>
<evidence type="ECO:0000256" key="4">
    <source>
        <dbReference type="ARBA" id="ARBA00023268"/>
    </source>
</evidence>